<keyword evidence="6" id="KW-1185">Reference proteome</keyword>
<feature type="domain" description="F5/8 type C" evidence="4">
    <location>
        <begin position="633"/>
        <end position="732"/>
    </location>
</feature>
<comment type="caution">
    <text evidence="5">The sequence shown here is derived from an EMBL/GenBank/DDBJ whole genome shotgun (WGS) entry which is preliminary data.</text>
</comment>
<evidence type="ECO:0000256" key="3">
    <source>
        <dbReference type="ARBA" id="ARBA00023295"/>
    </source>
</evidence>
<evidence type="ECO:0000256" key="1">
    <source>
        <dbReference type="ARBA" id="ARBA00007401"/>
    </source>
</evidence>
<dbReference type="PROSITE" id="PS00608">
    <property type="entry name" value="GLYCOSYL_HYDROL_F2_2"/>
    <property type="match status" value="1"/>
</dbReference>
<dbReference type="InterPro" id="IPR008979">
    <property type="entry name" value="Galactose-bd-like_sf"/>
</dbReference>
<dbReference type="AlphaFoldDB" id="A0A5C5ZRW4"/>
<dbReference type="InterPro" id="IPR006101">
    <property type="entry name" value="Glyco_hydro_2"/>
</dbReference>
<dbReference type="InterPro" id="IPR013783">
    <property type="entry name" value="Ig-like_fold"/>
</dbReference>
<dbReference type="InterPro" id="IPR036156">
    <property type="entry name" value="Beta-gal/glucu_dom_sf"/>
</dbReference>
<dbReference type="Gene3D" id="2.60.120.260">
    <property type="entry name" value="Galactose-binding domain-like"/>
    <property type="match status" value="2"/>
</dbReference>
<dbReference type="Pfam" id="PF02837">
    <property type="entry name" value="Glyco_hydro_2_N"/>
    <property type="match status" value="1"/>
</dbReference>
<dbReference type="Pfam" id="PF18565">
    <property type="entry name" value="Glyco_hydro2_C5"/>
    <property type="match status" value="1"/>
</dbReference>
<protein>
    <submittedName>
        <fullName evidence="5">Beta-galactosidase</fullName>
        <ecNumber evidence="5">3.2.1.23</ecNumber>
    </submittedName>
</protein>
<dbReference type="GO" id="GO:0005975">
    <property type="term" value="P:carbohydrate metabolic process"/>
    <property type="evidence" value="ECO:0007669"/>
    <property type="project" value="InterPro"/>
</dbReference>
<dbReference type="EMBL" id="SJPQ01000001">
    <property type="protein sequence ID" value="TWT89788.1"/>
    <property type="molecule type" value="Genomic_DNA"/>
</dbReference>
<dbReference type="InterPro" id="IPR051913">
    <property type="entry name" value="GH2_Domain-Containing"/>
</dbReference>
<organism evidence="5 6">
    <name type="scientific">Pseudobythopirellula maris</name>
    <dbReference type="NCBI Taxonomy" id="2527991"/>
    <lineage>
        <taxon>Bacteria</taxon>
        <taxon>Pseudomonadati</taxon>
        <taxon>Planctomycetota</taxon>
        <taxon>Planctomycetia</taxon>
        <taxon>Pirellulales</taxon>
        <taxon>Lacipirellulaceae</taxon>
        <taxon>Pseudobythopirellula</taxon>
    </lineage>
</organism>
<dbReference type="Gene3D" id="3.20.20.80">
    <property type="entry name" value="Glycosidases"/>
    <property type="match status" value="1"/>
</dbReference>
<dbReference type="InterPro" id="IPR006104">
    <property type="entry name" value="Glyco_hydro_2_N"/>
</dbReference>
<dbReference type="Pfam" id="PF00703">
    <property type="entry name" value="Glyco_hydro_2"/>
    <property type="match status" value="1"/>
</dbReference>
<evidence type="ECO:0000313" key="6">
    <source>
        <dbReference type="Proteomes" id="UP000315440"/>
    </source>
</evidence>
<dbReference type="PANTHER" id="PTHR42732:SF1">
    <property type="entry name" value="BETA-MANNOSIDASE"/>
    <property type="match status" value="1"/>
</dbReference>
<dbReference type="PROSITE" id="PS50022">
    <property type="entry name" value="FA58C_3"/>
    <property type="match status" value="1"/>
</dbReference>
<dbReference type="GO" id="GO:0004565">
    <property type="term" value="F:beta-galactosidase activity"/>
    <property type="evidence" value="ECO:0007669"/>
    <property type="project" value="UniProtKB-EC"/>
</dbReference>
<dbReference type="EC" id="3.2.1.23" evidence="5"/>
<dbReference type="InterPro" id="IPR040605">
    <property type="entry name" value="Glyco_hydro2_dom5"/>
</dbReference>
<dbReference type="Pfam" id="PF16355">
    <property type="entry name" value="DUF4982"/>
    <property type="match status" value="1"/>
</dbReference>
<dbReference type="SUPFAM" id="SSF49785">
    <property type="entry name" value="Galactose-binding domain-like"/>
    <property type="match status" value="2"/>
</dbReference>
<dbReference type="Proteomes" id="UP000315440">
    <property type="component" value="Unassembled WGS sequence"/>
</dbReference>
<sequence>MAAATLGVMAAASAEARTRGFDHGWRFSSGDPEGAEQIDFDDLAWSSVTTPHDWAIAGPFNPEENGYAGKLPWRGVGWYRKWFSLDAAKKGSRVYLDFDGVMAFAKVYINGQLAFEGDYGYASFRVDATPYLRFGRSNVVAVRADTTRLKTRWYPGAGIYRKVSLVVSPPVHLARHGARITTSHVSDSAARVVISNEIECHAGLSDPFEVEVEILDPDGKVVASKSYASEARQGETPVVEGEHEIPNPRRWDVDHPHLYTAVTLLRVDGQVVERRETPFGVRTFEFTADDGFHLNGRRVQLKGVNLHHGHGPLGAAFHTRAIERQLEIMQSMGANAIRTSHNTPAREVLDLCDRMGILVWDELFDKWGGTAGRVEGEPPFEPYVAKHAREFVRRDRNHPSVVVWSIGNEILNQPHEKEGKSPERVAFARQEFLRHDSTRPVGLGCFIPSTAETKILDSLDLTGWNYARRYTRYRERYPDKPIVYSESASALSTRGWYHLPLATDKCDYAHDEHQVSAFELNAAGWSDLAEVEFDLMKNDPYVAGEFVWTGFDYLGEPTPFSQEARSSYFGAVDLVGLPKDRYYLYRSHWRPEAKTIHIAPHWNWSGHEGPAGQKGKGVPVMVYTNGDEGELFVNGRSQGVRRKGERPPQPANVAVRATATASSHADGKPAQQALATEGGGWAVAEDDQNPWFAVDLGEERKLATIGLVFPRQSKLYGYTVEASDDGNTWREIGRHTETREPMWGGVPEAFLSVDGEGRHVRLVFGKCLERAKPAIKSFAVYESPKENDYYAPTYDYRLRWNNVRYEPGEIKVVVKKDGEPLGETTVRTAGEPARLRLTPDRTELAADGEDLCYLTVEALDTQGVPCPTADARVRLELEGPCEVAGVGNGNPLSLEPFQSDELVLFSGKAVAIVRTQSGAGGSLKVTAASDGLQPATAELTSSR</sequence>
<dbReference type="InterPro" id="IPR032311">
    <property type="entry name" value="DUF4982"/>
</dbReference>
<dbReference type="Pfam" id="PF02836">
    <property type="entry name" value="Glyco_hydro_2_C"/>
    <property type="match status" value="1"/>
</dbReference>
<dbReference type="PANTHER" id="PTHR42732">
    <property type="entry name" value="BETA-GALACTOSIDASE"/>
    <property type="match status" value="1"/>
</dbReference>
<keyword evidence="2 5" id="KW-0378">Hydrolase</keyword>
<comment type="similarity">
    <text evidence="1">Belongs to the glycosyl hydrolase 2 family.</text>
</comment>
<dbReference type="InterPro" id="IPR000421">
    <property type="entry name" value="FA58C"/>
</dbReference>
<keyword evidence="3 5" id="KW-0326">Glycosidase</keyword>
<dbReference type="InterPro" id="IPR023232">
    <property type="entry name" value="Glyco_hydro_2_AS"/>
</dbReference>
<dbReference type="SUPFAM" id="SSF49303">
    <property type="entry name" value="beta-Galactosidase/glucuronidase domain"/>
    <property type="match status" value="1"/>
</dbReference>
<evidence type="ECO:0000259" key="4">
    <source>
        <dbReference type="PROSITE" id="PS50022"/>
    </source>
</evidence>
<dbReference type="InterPro" id="IPR006103">
    <property type="entry name" value="Glyco_hydro_2_cat"/>
</dbReference>
<evidence type="ECO:0000313" key="5">
    <source>
        <dbReference type="EMBL" id="TWT89788.1"/>
    </source>
</evidence>
<dbReference type="Pfam" id="PF00754">
    <property type="entry name" value="F5_F8_type_C"/>
    <property type="match status" value="1"/>
</dbReference>
<accession>A0A5C5ZRW4</accession>
<name>A0A5C5ZRW4_9BACT</name>
<dbReference type="Gene3D" id="2.60.40.10">
    <property type="entry name" value="Immunoglobulins"/>
    <property type="match status" value="2"/>
</dbReference>
<evidence type="ECO:0000256" key="2">
    <source>
        <dbReference type="ARBA" id="ARBA00022801"/>
    </source>
</evidence>
<dbReference type="InterPro" id="IPR017853">
    <property type="entry name" value="GH"/>
</dbReference>
<dbReference type="SUPFAM" id="SSF51445">
    <property type="entry name" value="(Trans)glycosidases"/>
    <property type="match status" value="1"/>
</dbReference>
<dbReference type="InterPro" id="IPR006102">
    <property type="entry name" value="Ig-like_GH2"/>
</dbReference>
<reference evidence="5 6" key="1">
    <citation type="submission" date="2019-02" db="EMBL/GenBank/DDBJ databases">
        <title>Deep-cultivation of Planctomycetes and their phenomic and genomic characterization uncovers novel biology.</title>
        <authorList>
            <person name="Wiegand S."/>
            <person name="Jogler M."/>
            <person name="Boedeker C."/>
            <person name="Pinto D."/>
            <person name="Vollmers J."/>
            <person name="Rivas-Marin E."/>
            <person name="Kohn T."/>
            <person name="Peeters S.H."/>
            <person name="Heuer A."/>
            <person name="Rast P."/>
            <person name="Oberbeckmann S."/>
            <person name="Bunk B."/>
            <person name="Jeske O."/>
            <person name="Meyerdierks A."/>
            <person name="Storesund J.E."/>
            <person name="Kallscheuer N."/>
            <person name="Luecker S."/>
            <person name="Lage O.M."/>
            <person name="Pohl T."/>
            <person name="Merkel B.J."/>
            <person name="Hornburger P."/>
            <person name="Mueller R.-W."/>
            <person name="Bruemmer F."/>
            <person name="Labrenz M."/>
            <person name="Spormann A.M."/>
            <person name="Op Den Camp H."/>
            <person name="Overmann J."/>
            <person name="Amann R."/>
            <person name="Jetten M.S.M."/>
            <person name="Mascher T."/>
            <person name="Medema M.H."/>
            <person name="Devos D.P."/>
            <person name="Kaster A.-K."/>
            <person name="Ovreas L."/>
            <person name="Rohde M."/>
            <person name="Galperin M.Y."/>
            <person name="Jogler C."/>
        </authorList>
    </citation>
    <scope>NUCLEOTIDE SEQUENCE [LARGE SCALE GENOMIC DNA]</scope>
    <source>
        <strain evidence="5 6">Mal64</strain>
    </source>
</reference>
<proteinExistence type="inferred from homology"/>
<dbReference type="PRINTS" id="PR00132">
    <property type="entry name" value="GLHYDRLASE2"/>
</dbReference>
<gene>
    <name evidence="5" type="primary">lacZ_1</name>
    <name evidence="5" type="ORF">Mal64_01670</name>
</gene>